<gene>
    <name evidence="1" type="ordered locus">SPO2794</name>
</gene>
<organism evidence="1 2">
    <name type="scientific">Ruegeria pomeroyi (strain ATCC 700808 / DSM 15171 / DSS-3)</name>
    <name type="common">Silicibacter pomeroyi</name>
    <dbReference type="NCBI Taxonomy" id="246200"/>
    <lineage>
        <taxon>Bacteria</taxon>
        <taxon>Pseudomonadati</taxon>
        <taxon>Pseudomonadota</taxon>
        <taxon>Alphaproteobacteria</taxon>
        <taxon>Rhodobacterales</taxon>
        <taxon>Roseobacteraceae</taxon>
        <taxon>Ruegeria</taxon>
    </lineage>
</organism>
<dbReference type="EMBL" id="CP000031">
    <property type="protein sequence ID" value="AAV96035.1"/>
    <property type="molecule type" value="Genomic_DNA"/>
</dbReference>
<dbReference type="KEGG" id="sil:SPO2794"/>
<keyword evidence="2" id="KW-1185">Reference proteome</keyword>
<reference evidence="1 2" key="2">
    <citation type="journal article" date="2014" name="Stand. Genomic Sci.">
        <title>An updated genome annotation for the model marine bacterium Ruegeria pomeroyi DSS-3.</title>
        <authorList>
            <person name="Rivers A.R."/>
            <person name="Smith C.B."/>
            <person name="Moran M.A."/>
        </authorList>
    </citation>
    <scope>GENOME REANNOTATION</scope>
    <source>
        <strain evidence="2">ATCC 700808 / DSM 15171 / DSS-3</strain>
    </source>
</reference>
<evidence type="ECO:0000313" key="1">
    <source>
        <dbReference type="EMBL" id="AAV96035.1"/>
    </source>
</evidence>
<dbReference type="PaxDb" id="246200-SPO2794"/>
<dbReference type="AlphaFoldDB" id="Q5LPQ4"/>
<dbReference type="STRING" id="246200.SPO2794"/>
<reference evidence="1 2" key="1">
    <citation type="journal article" date="2004" name="Nature">
        <title>Genome sequence of Silicibacter pomeroyi reveals adaptations to the marine environment.</title>
        <authorList>
            <person name="Moran M.A."/>
            <person name="Buchan A."/>
            <person name="Gonzalez J.M."/>
            <person name="Heidelberg J.F."/>
            <person name="Whitman W.B."/>
            <person name="Kiene R.P."/>
            <person name="Henriksen J.R."/>
            <person name="King G.M."/>
            <person name="Belas R."/>
            <person name="Fuqua C."/>
            <person name="Brinkac L."/>
            <person name="Lewis M."/>
            <person name="Johri S."/>
            <person name="Weaver B."/>
            <person name="Pai G."/>
            <person name="Eisen J.A."/>
            <person name="Rahe E."/>
            <person name="Sheldon W.M."/>
            <person name="Ye W."/>
            <person name="Miller T.R."/>
            <person name="Carlton J."/>
            <person name="Rasko D.A."/>
            <person name="Paulsen I.T."/>
            <person name="Ren Q."/>
            <person name="Daugherty S.C."/>
            <person name="Deboy R.T."/>
            <person name="Dodson R.J."/>
            <person name="Durkin A.S."/>
            <person name="Madupu R."/>
            <person name="Nelson W.C."/>
            <person name="Sullivan S.A."/>
            <person name="Rosovitz M.J."/>
            <person name="Haft D.H."/>
            <person name="Selengut J."/>
            <person name="Ward N."/>
        </authorList>
    </citation>
    <scope>NUCLEOTIDE SEQUENCE [LARGE SCALE GENOMIC DNA]</scope>
    <source>
        <strain evidence="2">ATCC 700808 / DSM 15171 / DSS-3</strain>
    </source>
</reference>
<dbReference type="HOGENOM" id="CLU_3332563_0_0_5"/>
<accession>Q5LPQ4</accession>
<dbReference type="Proteomes" id="UP000001023">
    <property type="component" value="Chromosome"/>
</dbReference>
<name>Q5LPQ4_RUEPO</name>
<protein>
    <submittedName>
        <fullName evidence="1">Uncharacterized protein</fullName>
    </submittedName>
</protein>
<sequence>MKRRKAAKAPFRKGRRLCCYGSYAGIVDGWGKRWYRGY</sequence>
<proteinExistence type="predicted"/>
<evidence type="ECO:0000313" key="2">
    <source>
        <dbReference type="Proteomes" id="UP000001023"/>
    </source>
</evidence>